<keyword evidence="3" id="KW-1185">Reference proteome</keyword>
<dbReference type="Gene3D" id="3.40.50.360">
    <property type="match status" value="1"/>
</dbReference>
<evidence type="ECO:0000313" key="2">
    <source>
        <dbReference type="EMBL" id="MFD0946621.1"/>
    </source>
</evidence>
<dbReference type="InterPro" id="IPR005025">
    <property type="entry name" value="FMN_Rdtase-like_dom"/>
</dbReference>
<dbReference type="InterPro" id="IPR029039">
    <property type="entry name" value="Flavoprotein-like_sf"/>
</dbReference>
<dbReference type="EC" id="1.-.-.-" evidence="2"/>
<sequence>MSQPLNILVIMGSVREGRMAEPVANWVMEQAAARPGLACELVDLKDWNLPFYAFAKPPAAGGYADPLQIAWADKIAAADGYILVTPEYNHGPPAVLKNALDYVYAEWNRKPMAFVGYGGNGGARSIELLTCIARELQTAPLEASVHIMGVWGKVQEGRFAGDDKDLRWIGHLFDEIAWWGSALKAAR</sequence>
<organism evidence="2 3">
    <name type="scientific">Sphingomonas canadensis</name>
    <dbReference type="NCBI Taxonomy" id="1219257"/>
    <lineage>
        <taxon>Bacteria</taxon>
        <taxon>Pseudomonadati</taxon>
        <taxon>Pseudomonadota</taxon>
        <taxon>Alphaproteobacteria</taxon>
        <taxon>Sphingomonadales</taxon>
        <taxon>Sphingomonadaceae</taxon>
        <taxon>Sphingomonas</taxon>
    </lineage>
</organism>
<dbReference type="InterPro" id="IPR050712">
    <property type="entry name" value="NAD(P)H-dep_reductase"/>
</dbReference>
<dbReference type="PANTHER" id="PTHR30543:SF21">
    <property type="entry name" value="NAD(P)H-DEPENDENT FMN REDUCTASE LOT6"/>
    <property type="match status" value="1"/>
</dbReference>
<dbReference type="SUPFAM" id="SSF52218">
    <property type="entry name" value="Flavoproteins"/>
    <property type="match status" value="1"/>
</dbReference>
<dbReference type="PANTHER" id="PTHR30543">
    <property type="entry name" value="CHROMATE REDUCTASE"/>
    <property type="match status" value="1"/>
</dbReference>
<name>A0ABW3H571_9SPHN</name>
<comment type="caution">
    <text evidence="2">The sequence shown here is derived from an EMBL/GenBank/DDBJ whole genome shotgun (WGS) entry which is preliminary data.</text>
</comment>
<feature type="domain" description="NADPH-dependent FMN reductase-like" evidence="1">
    <location>
        <begin position="6"/>
        <end position="145"/>
    </location>
</feature>
<dbReference type="EMBL" id="JBHTJG010000004">
    <property type="protein sequence ID" value="MFD0946621.1"/>
    <property type="molecule type" value="Genomic_DNA"/>
</dbReference>
<dbReference type="Proteomes" id="UP001596977">
    <property type="component" value="Unassembled WGS sequence"/>
</dbReference>
<dbReference type="Pfam" id="PF03358">
    <property type="entry name" value="FMN_red"/>
    <property type="match status" value="1"/>
</dbReference>
<dbReference type="RefSeq" id="WP_264944313.1">
    <property type="nucleotide sequence ID" value="NZ_JAPDRA010000004.1"/>
</dbReference>
<accession>A0ABW3H571</accession>
<keyword evidence="2" id="KW-0560">Oxidoreductase</keyword>
<proteinExistence type="predicted"/>
<gene>
    <name evidence="2" type="ORF">ACFQ1E_09750</name>
</gene>
<dbReference type="GO" id="GO:0016491">
    <property type="term" value="F:oxidoreductase activity"/>
    <property type="evidence" value="ECO:0007669"/>
    <property type="project" value="UniProtKB-KW"/>
</dbReference>
<evidence type="ECO:0000259" key="1">
    <source>
        <dbReference type="Pfam" id="PF03358"/>
    </source>
</evidence>
<evidence type="ECO:0000313" key="3">
    <source>
        <dbReference type="Proteomes" id="UP001596977"/>
    </source>
</evidence>
<reference evidence="3" key="1">
    <citation type="journal article" date="2019" name="Int. J. Syst. Evol. Microbiol.">
        <title>The Global Catalogue of Microorganisms (GCM) 10K type strain sequencing project: providing services to taxonomists for standard genome sequencing and annotation.</title>
        <authorList>
            <consortium name="The Broad Institute Genomics Platform"/>
            <consortium name="The Broad Institute Genome Sequencing Center for Infectious Disease"/>
            <person name="Wu L."/>
            <person name="Ma J."/>
        </authorList>
    </citation>
    <scope>NUCLEOTIDE SEQUENCE [LARGE SCALE GENOMIC DNA]</scope>
    <source>
        <strain evidence="3">CCUG 62982</strain>
    </source>
</reference>
<protein>
    <submittedName>
        <fullName evidence="2">NADPH-dependent FMN reductase</fullName>
        <ecNumber evidence="2">1.-.-.-</ecNumber>
    </submittedName>
</protein>